<name>A0ABD3D2F9_9LAMI</name>
<keyword evidence="2" id="KW-1185">Reference proteome</keyword>
<dbReference type="EMBL" id="JAVIJP010000027">
    <property type="protein sequence ID" value="KAL3635469.1"/>
    <property type="molecule type" value="Genomic_DNA"/>
</dbReference>
<gene>
    <name evidence="1" type="ORF">CASFOL_020016</name>
</gene>
<sequence length="169" mass="19634">MYMVRMFDRRKVKFPLKVVLNKQKTKVLYAEVNSDLADVLLSFLTLPLGMIVRVLQKRDPELLVGSITTLYKGLRYLDTVHFEKQSCKQMLLNPRTSSEAARHKLKLNIDDTDQPTMYFMCACRTDCKFKTYPPVSIYWGDLCDCGKSVLSWEIDFRDYIDQGANEIVS</sequence>
<accession>A0ABD3D2F9</accession>
<dbReference type="AlphaFoldDB" id="A0ABD3D2F9"/>
<organism evidence="1 2">
    <name type="scientific">Castilleja foliolosa</name>
    <dbReference type="NCBI Taxonomy" id="1961234"/>
    <lineage>
        <taxon>Eukaryota</taxon>
        <taxon>Viridiplantae</taxon>
        <taxon>Streptophyta</taxon>
        <taxon>Embryophyta</taxon>
        <taxon>Tracheophyta</taxon>
        <taxon>Spermatophyta</taxon>
        <taxon>Magnoliopsida</taxon>
        <taxon>eudicotyledons</taxon>
        <taxon>Gunneridae</taxon>
        <taxon>Pentapetalae</taxon>
        <taxon>asterids</taxon>
        <taxon>lamiids</taxon>
        <taxon>Lamiales</taxon>
        <taxon>Orobanchaceae</taxon>
        <taxon>Pedicularideae</taxon>
        <taxon>Castillejinae</taxon>
        <taxon>Castilleja</taxon>
    </lineage>
</organism>
<comment type="caution">
    <text evidence="1">The sequence shown here is derived from an EMBL/GenBank/DDBJ whole genome shotgun (WGS) entry which is preliminary data.</text>
</comment>
<dbReference type="Proteomes" id="UP001632038">
    <property type="component" value="Unassembled WGS sequence"/>
</dbReference>
<dbReference type="PANTHER" id="PTHR33103:SF27">
    <property type="entry name" value="OS04G0594700 PROTEIN"/>
    <property type="match status" value="1"/>
</dbReference>
<reference evidence="2" key="1">
    <citation type="journal article" date="2024" name="IScience">
        <title>Strigolactones Initiate the Formation of Haustorium-like Structures in Castilleja.</title>
        <authorList>
            <person name="Buerger M."/>
            <person name="Peterson D."/>
            <person name="Chory J."/>
        </authorList>
    </citation>
    <scope>NUCLEOTIDE SEQUENCE [LARGE SCALE GENOMIC DNA]</scope>
</reference>
<protein>
    <submittedName>
        <fullName evidence="1">Uncharacterized protein</fullName>
    </submittedName>
</protein>
<proteinExistence type="predicted"/>
<evidence type="ECO:0000313" key="2">
    <source>
        <dbReference type="Proteomes" id="UP001632038"/>
    </source>
</evidence>
<dbReference type="PANTHER" id="PTHR33103">
    <property type="entry name" value="OS01G0153900 PROTEIN"/>
    <property type="match status" value="1"/>
</dbReference>
<evidence type="ECO:0000313" key="1">
    <source>
        <dbReference type="EMBL" id="KAL3635469.1"/>
    </source>
</evidence>
<dbReference type="InterPro" id="IPR007750">
    <property type="entry name" value="DUF674"/>
</dbReference>
<dbReference type="Pfam" id="PF05056">
    <property type="entry name" value="DUF674"/>
    <property type="match status" value="1"/>
</dbReference>